<accession>A0A174YT42</accession>
<keyword evidence="3 6" id="KW-0812">Transmembrane</keyword>
<dbReference type="InterPro" id="IPR002293">
    <property type="entry name" value="AA/rel_permease1"/>
</dbReference>
<evidence type="ECO:0000256" key="6">
    <source>
        <dbReference type="SAM" id="Phobius"/>
    </source>
</evidence>
<feature type="transmembrane region" description="Helical" evidence="6">
    <location>
        <begin position="324"/>
        <end position="346"/>
    </location>
</feature>
<protein>
    <submittedName>
        <fullName evidence="7">Proline-specific permease ProY</fullName>
    </submittedName>
</protein>
<dbReference type="GO" id="GO:0022857">
    <property type="term" value="F:transmembrane transporter activity"/>
    <property type="evidence" value="ECO:0007669"/>
    <property type="project" value="InterPro"/>
</dbReference>
<feature type="transmembrane region" description="Helical" evidence="6">
    <location>
        <begin position="149"/>
        <end position="170"/>
    </location>
</feature>
<keyword evidence="2" id="KW-1003">Cell membrane</keyword>
<dbReference type="EMBL" id="CZBU01000004">
    <property type="protein sequence ID" value="CUQ78263.1"/>
    <property type="molecule type" value="Genomic_DNA"/>
</dbReference>
<feature type="transmembrane region" description="Helical" evidence="6">
    <location>
        <begin position="387"/>
        <end position="406"/>
    </location>
</feature>
<feature type="transmembrane region" description="Helical" evidence="6">
    <location>
        <begin position="278"/>
        <end position="303"/>
    </location>
</feature>
<organism evidence="7 8">
    <name type="scientific">Lachnospira eligens</name>
    <dbReference type="NCBI Taxonomy" id="39485"/>
    <lineage>
        <taxon>Bacteria</taxon>
        <taxon>Bacillati</taxon>
        <taxon>Bacillota</taxon>
        <taxon>Clostridia</taxon>
        <taxon>Lachnospirales</taxon>
        <taxon>Lachnospiraceae</taxon>
        <taxon>Lachnospira</taxon>
    </lineage>
</organism>
<dbReference type="InterPro" id="IPR050367">
    <property type="entry name" value="APC_superfamily"/>
</dbReference>
<dbReference type="AlphaFoldDB" id="A0A174YT42"/>
<gene>
    <name evidence="7" type="primary">proY</name>
    <name evidence="7" type="ORF">ERS852490_01989</name>
</gene>
<feature type="transmembrane region" description="Helical" evidence="6">
    <location>
        <begin position="34"/>
        <end position="57"/>
    </location>
</feature>
<feature type="transmembrane region" description="Helical" evidence="6">
    <location>
        <begin position="122"/>
        <end position="142"/>
    </location>
</feature>
<reference evidence="7 8" key="1">
    <citation type="submission" date="2015-09" db="EMBL/GenBank/DDBJ databases">
        <authorList>
            <consortium name="Pathogen Informatics"/>
        </authorList>
    </citation>
    <scope>NUCLEOTIDE SEQUENCE [LARGE SCALE GENOMIC DNA]</scope>
    <source>
        <strain evidence="7 8">2789STDY5834875</strain>
    </source>
</reference>
<keyword evidence="4 6" id="KW-1133">Transmembrane helix</keyword>
<feature type="transmembrane region" description="Helical" evidence="6">
    <location>
        <begin position="418"/>
        <end position="438"/>
    </location>
</feature>
<dbReference type="Gene3D" id="1.20.1740.10">
    <property type="entry name" value="Amino acid/polyamine transporter I"/>
    <property type="match status" value="1"/>
</dbReference>
<dbReference type="PIRSF" id="PIRSF006060">
    <property type="entry name" value="AA_transporter"/>
    <property type="match status" value="1"/>
</dbReference>
<dbReference type="PROSITE" id="PS51257">
    <property type="entry name" value="PROKAR_LIPOPROTEIN"/>
    <property type="match status" value="1"/>
</dbReference>
<keyword evidence="5 6" id="KW-0472">Membrane</keyword>
<feature type="transmembrane region" description="Helical" evidence="6">
    <location>
        <begin position="190"/>
        <end position="211"/>
    </location>
</feature>
<feature type="transmembrane region" description="Helical" evidence="6">
    <location>
        <begin position="223"/>
        <end position="242"/>
    </location>
</feature>
<comment type="subcellular location">
    <subcellularLocation>
        <location evidence="1">Cell membrane</location>
        <topology evidence="1">Multi-pass membrane protein</topology>
    </subcellularLocation>
</comment>
<evidence type="ECO:0000256" key="5">
    <source>
        <dbReference type="ARBA" id="ARBA00023136"/>
    </source>
</evidence>
<evidence type="ECO:0000256" key="4">
    <source>
        <dbReference type="ARBA" id="ARBA00022989"/>
    </source>
</evidence>
<feature type="transmembrane region" description="Helical" evidence="6">
    <location>
        <begin position="352"/>
        <end position="375"/>
    </location>
</feature>
<evidence type="ECO:0000313" key="8">
    <source>
        <dbReference type="Proteomes" id="UP000095621"/>
    </source>
</evidence>
<sequence>MKKKLGLGSGVAICVGLIVATSCLVSLGTGMGSIGRWFIIPLFAVMVLNWFIGISFAELNGLMPRVQGGTGQYLLAGMGPLPSLIGNLSAYVITEILSMTAEITLCGLVLKGLFLPHVDNRIISIIIMALFLVINLFGVDIFSKVQNIVVFLLIGSMVLIGLIGVCKLGISSNVVDYAANAPTFEQIGGFKGLCSYAALAFWLFIGVEFIIPVAKDLKNPRRDVLLSMTIGLVLLFFVQSILGIGMTNYVSLDILANDPAGTPHMTYATNLLGNAGRIWMGIITILAAASTINTVYASVSRIVQGMGEEGMMPSVFAKTNKRGAAWVGLVVLFVFVAGIIASGLGATEGVSFLLLSGSCFWLLTYCLVHVTVLILRKRNPEYPRKKWLTLGGIPQIIGILGNVYMIWNISTGETRIKIFELCGVLFAVLVVYSIIWVCGVMKASPFQPVPVEVINDASVKFNELVKEENEEKALAGAEGEVN</sequence>
<dbReference type="GO" id="GO:0005886">
    <property type="term" value="C:plasma membrane"/>
    <property type="evidence" value="ECO:0007669"/>
    <property type="project" value="UniProtKB-SubCell"/>
</dbReference>
<name>A0A174YT42_9FIRM</name>
<proteinExistence type="predicted"/>
<evidence type="ECO:0000256" key="2">
    <source>
        <dbReference type="ARBA" id="ARBA00022475"/>
    </source>
</evidence>
<dbReference type="PANTHER" id="PTHR42770">
    <property type="entry name" value="AMINO ACID TRANSPORTER-RELATED"/>
    <property type="match status" value="1"/>
</dbReference>
<evidence type="ECO:0000313" key="7">
    <source>
        <dbReference type="EMBL" id="CUQ78263.1"/>
    </source>
</evidence>
<evidence type="ECO:0000256" key="1">
    <source>
        <dbReference type="ARBA" id="ARBA00004651"/>
    </source>
</evidence>
<dbReference type="RefSeq" id="WP_055215927.1">
    <property type="nucleotide sequence ID" value="NZ_CZBU01000004.1"/>
</dbReference>
<dbReference type="Pfam" id="PF13520">
    <property type="entry name" value="AA_permease_2"/>
    <property type="match status" value="1"/>
</dbReference>
<dbReference type="Proteomes" id="UP000095621">
    <property type="component" value="Unassembled WGS sequence"/>
</dbReference>
<feature type="transmembrane region" description="Helical" evidence="6">
    <location>
        <begin position="88"/>
        <end position="110"/>
    </location>
</feature>
<evidence type="ECO:0000256" key="3">
    <source>
        <dbReference type="ARBA" id="ARBA00022692"/>
    </source>
</evidence>
<feature type="transmembrane region" description="Helical" evidence="6">
    <location>
        <begin position="7"/>
        <end position="28"/>
    </location>
</feature>
<dbReference type="PANTHER" id="PTHR42770:SF12">
    <property type="entry name" value="AMINO ACID TRANSPORTER"/>
    <property type="match status" value="1"/>
</dbReference>
<dbReference type="OrthoDB" id="1806975at2"/>